<gene>
    <name evidence="3" type="primary">Cap</name>
</gene>
<dbReference type="Pfam" id="PF02443">
    <property type="entry name" value="Circo_capsid"/>
    <property type="match status" value="1"/>
</dbReference>
<accession>A0A2K9LUK4</accession>
<dbReference type="InterPro" id="IPR003383">
    <property type="entry name" value="Circovirus_capsid"/>
</dbReference>
<comment type="similarity">
    <text evidence="1">Belongs to the circoviridae capsid protein family.</text>
</comment>
<protein>
    <submittedName>
        <fullName evidence="3">Capsid</fullName>
    </submittedName>
</protein>
<dbReference type="GO" id="GO:0019069">
    <property type="term" value="P:viral capsid assembly"/>
    <property type="evidence" value="ECO:0007669"/>
    <property type="project" value="InterPro"/>
</dbReference>
<name>A0A2K9LUK4_9VIRU</name>
<reference evidence="3" key="1">
    <citation type="submission" date="2017-01" db="EMBL/GenBank/DDBJ databases">
        <title>High-throughput sequencing uncovers low homogeneity in the biogeography of single-stranded DNA viruses.</title>
        <authorList>
            <person name="Pearson V.M."/>
            <person name="Rokyta D.R."/>
        </authorList>
    </citation>
    <scope>NUCLEOTIDE SEQUENCE</scope>
</reference>
<sequence>MATSSESVAHRAKFPSRLESNIALKMLCLAASTFFSAVYDILNVVQRLEPLTVACVIVIKRKAPALTPFARNLGLRLYSITNNLSPVPIYTGGSIWLRQSIMRRRRVRSRRAIVRKRHIYRNKRRHRRLAIRRPYTRPGNHTVYLTRDVTITPKLLSPVRQYYFGVYTLSEFYNEAGPPVYSQHFQRFTIHWIRETLRPSFNVIPNVQPSGTNAAETQNIICAPFHREQRANPTAPEQVRSLARSRLWRANQTASRKFVPAVRVDAFSTGGSFEEIKFRPKLSTTEGTQTPHYCSLWFIPSNMAAALTPDTADDNTYVMNSTAKVTYIDFCTVNL</sequence>
<evidence type="ECO:0000256" key="2">
    <source>
        <dbReference type="ARBA" id="ARBA00046863"/>
    </source>
</evidence>
<organism evidence="3">
    <name type="scientific">uncultured virus</name>
    <dbReference type="NCBI Taxonomy" id="340016"/>
    <lineage>
        <taxon>Viruses</taxon>
        <taxon>environmental samples</taxon>
    </lineage>
</organism>
<comment type="subunit">
    <text evidence="2">Homomultimer. Assembles in the nucleus, presumably in an immature form, then migrates to the cytoplasm once assembled as mature virion. Interacts with Rep; this interaction relocates Rep into the nucleus.</text>
</comment>
<dbReference type="EMBL" id="KY487848">
    <property type="protein sequence ID" value="AUM61765.1"/>
    <property type="molecule type" value="Genomic_DNA"/>
</dbReference>
<evidence type="ECO:0000313" key="3">
    <source>
        <dbReference type="EMBL" id="AUM61765.1"/>
    </source>
</evidence>
<evidence type="ECO:0000256" key="1">
    <source>
        <dbReference type="ARBA" id="ARBA00010301"/>
    </source>
</evidence>
<proteinExistence type="inferred from homology"/>